<dbReference type="AlphaFoldDB" id="A0AAD4NEQ9"/>
<keyword evidence="3 4" id="KW-0862">Zinc</keyword>
<sequence length="845" mass="93723">MESNGPDAEISLDVGDEYGSQRSMSEDETLDEKETIDSTPERSLSPNHEQQSNALENTDNVIDLDLNYDDEYEDEPQKGSRQDRERKISSNSLNLGATLMEQATAISSESEGEDDSNQLPVNAYTSNISHDIPRDEVEHPAYNRKISQDGADDNSKKDSAVSDDGEIDDLEDGELKSDSDDSEIAVIRGSTGLSPEHSSQFPNVSSQINFDPTKRPPILCPTQGKARNFVTPNVKASERSPNVGVCKFFSRGSCTWGEGCKFYHPAEEQRQHWQQKFQIQRPLLSSNSPSTYVGVTRVLPTVNLCKPVPLLSLSNTPPPPVAPLLNSSNTRSAPIETAWERGLRQARELKQAKQRQMSDGDPSTKDDEGSSTARRDSLSPPSSYGQNSIGKTNRTNRAQAATSSRIPSLIDSIRENEGHSKSSSINFSYNRNDVRKFTTSRRTRSRSHTSESNSDEDSQGRRRLKSQVSPVKPANRPTLNSNTTSDPWARGRRHSSPRSSISGSQRRSSRHSGASPVSSGGERSTPTYPSDDEREHRRRRNRRERDKDSRRRHKRDSSSSASNISPLSSRSISHSPVRSPSSIKKHLQEHKSQRSPLEKQGHKDYGNTTLQSLLANSEAACRTGDLSSFRIPKKKDTHERDLTTADDSDRNSRRRKRSPLDLNKFFEPNEADAPAAYRLDRKSNTPPAKRHRKQSSSSISESDSDSSTSRSSTHARIETPNERPVSPVAISSDEDDDGKLMKQSKPKEPQREVTTIANVSQIHSGSIDTSSSSPTTGSAQSMDAKSPVTPQSVDVVAEPQSAQGEEKKRRQELLRQLRSVEEAIAKKRKKINNKGDKNPVEAPKV</sequence>
<feature type="compositionally biased region" description="Basic and acidic residues" evidence="5">
    <location>
        <begin position="348"/>
        <end position="377"/>
    </location>
</feature>
<feature type="compositionally biased region" description="Basic and acidic residues" evidence="5">
    <location>
        <begin position="634"/>
        <end position="651"/>
    </location>
</feature>
<proteinExistence type="predicted"/>
<evidence type="ECO:0000256" key="1">
    <source>
        <dbReference type="ARBA" id="ARBA00022723"/>
    </source>
</evidence>
<feature type="region of interest" description="Disordered" evidence="5">
    <location>
        <begin position="825"/>
        <end position="845"/>
    </location>
</feature>
<feature type="region of interest" description="Disordered" evidence="5">
    <location>
        <begin position="1"/>
        <end position="121"/>
    </location>
</feature>
<dbReference type="Proteomes" id="UP001201812">
    <property type="component" value="Unassembled WGS sequence"/>
</dbReference>
<evidence type="ECO:0000256" key="4">
    <source>
        <dbReference type="PROSITE-ProRule" id="PRU00723"/>
    </source>
</evidence>
<dbReference type="PANTHER" id="PTHR46582:SF1">
    <property type="entry name" value="ZINC FINGER CCCH DOMAIN-CONTAINING PROTEIN 18"/>
    <property type="match status" value="1"/>
</dbReference>
<feature type="compositionally biased region" description="Polar residues" evidence="5">
    <location>
        <begin position="477"/>
        <end position="486"/>
    </location>
</feature>
<dbReference type="GO" id="GO:0008270">
    <property type="term" value="F:zinc ion binding"/>
    <property type="evidence" value="ECO:0007669"/>
    <property type="project" value="UniProtKB-KW"/>
</dbReference>
<comment type="caution">
    <text evidence="7">The sequence shown here is derived from an EMBL/GenBank/DDBJ whole genome shotgun (WGS) entry which is preliminary data.</text>
</comment>
<keyword evidence="2 4" id="KW-0863">Zinc-finger</keyword>
<feature type="compositionally biased region" description="Basic and acidic residues" evidence="5">
    <location>
        <begin position="833"/>
        <end position="845"/>
    </location>
</feature>
<feature type="region of interest" description="Disordered" evidence="5">
    <location>
        <begin position="145"/>
        <end position="215"/>
    </location>
</feature>
<feature type="compositionally biased region" description="Acidic residues" evidence="5">
    <location>
        <begin position="161"/>
        <end position="172"/>
    </location>
</feature>
<evidence type="ECO:0000313" key="7">
    <source>
        <dbReference type="EMBL" id="KAI1728817.1"/>
    </source>
</evidence>
<feature type="compositionally biased region" description="Low complexity" evidence="5">
    <location>
        <begin position="558"/>
        <end position="582"/>
    </location>
</feature>
<feature type="compositionally biased region" description="Basic and acidic residues" evidence="5">
    <location>
        <begin position="75"/>
        <end position="88"/>
    </location>
</feature>
<gene>
    <name evidence="7" type="ORF">DdX_01020</name>
</gene>
<dbReference type="InterPro" id="IPR000571">
    <property type="entry name" value="Znf_CCCH"/>
</dbReference>
<feature type="compositionally biased region" description="Low complexity" evidence="5">
    <location>
        <begin position="497"/>
        <end position="515"/>
    </location>
</feature>
<feature type="compositionally biased region" description="Polar residues" evidence="5">
    <location>
        <begin position="379"/>
        <end position="406"/>
    </location>
</feature>
<feature type="compositionally biased region" description="Low complexity" evidence="5">
    <location>
        <begin position="760"/>
        <end position="781"/>
    </location>
</feature>
<dbReference type="InterPro" id="IPR036855">
    <property type="entry name" value="Znf_CCCH_sf"/>
</dbReference>
<dbReference type="SUPFAM" id="SSF90229">
    <property type="entry name" value="CCCH zinc finger"/>
    <property type="match status" value="1"/>
</dbReference>
<dbReference type="EMBL" id="JAKKPZ010000001">
    <property type="protein sequence ID" value="KAI1728817.1"/>
    <property type="molecule type" value="Genomic_DNA"/>
</dbReference>
<dbReference type="GO" id="GO:0071011">
    <property type="term" value="C:precatalytic spliceosome"/>
    <property type="evidence" value="ECO:0007669"/>
    <property type="project" value="TreeGrafter"/>
</dbReference>
<feature type="compositionally biased region" description="Polar residues" evidence="5">
    <location>
        <begin position="516"/>
        <end position="528"/>
    </location>
</feature>
<feature type="domain" description="C3H1-type" evidence="6">
    <location>
        <begin position="240"/>
        <end position="267"/>
    </location>
</feature>
<keyword evidence="8" id="KW-1185">Reference proteome</keyword>
<feature type="compositionally biased region" description="Basic and acidic residues" evidence="5">
    <location>
        <begin position="589"/>
        <end position="604"/>
    </location>
</feature>
<accession>A0AAD4NEQ9</accession>
<dbReference type="Gene3D" id="4.10.1000.10">
    <property type="entry name" value="Zinc finger, CCCH-type"/>
    <property type="match status" value="1"/>
</dbReference>
<evidence type="ECO:0000256" key="2">
    <source>
        <dbReference type="ARBA" id="ARBA00022771"/>
    </source>
</evidence>
<name>A0AAD4NEQ9_9BILA</name>
<evidence type="ECO:0000256" key="3">
    <source>
        <dbReference type="ARBA" id="ARBA00022833"/>
    </source>
</evidence>
<keyword evidence="1 4" id="KW-0479">Metal-binding</keyword>
<organism evidence="7 8">
    <name type="scientific">Ditylenchus destructor</name>
    <dbReference type="NCBI Taxonomy" id="166010"/>
    <lineage>
        <taxon>Eukaryota</taxon>
        <taxon>Metazoa</taxon>
        <taxon>Ecdysozoa</taxon>
        <taxon>Nematoda</taxon>
        <taxon>Chromadorea</taxon>
        <taxon>Rhabditida</taxon>
        <taxon>Tylenchina</taxon>
        <taxon>Tylenchomorpha</taxon>
        <taxon>Sphaerularioidea</taxon>
        <taxon>Anguinidae</taxon>
        <taxon>Anguininae</taxon>
        <taxon>Ditylenchus</taxon>
    </lineage>
</organism>
<feature type="compositionally biased region" description="Low complexity" evidence="5">
    <location>
        <begin position="695"/>
        <end position="712"/>
    </location>
</feature>
<feature type="zinc finger region" description="C3H1-type" evidence="4">
    <location>
        <begin position="240"/>
        <end position="267"/>
    </location>
</feature>
<dbReference type="InterPro" id="IPR052647">
    <property type="entry name" value="Zinc_finger_CCCH-type"/>
</dbReference>
<feature type="compositionally biased region" description="Polar residues" evidence="5">
    <location>
        <begin position="191"/>
        <end position="210"/>
    </location>
</feature>
<dbReference type="PANTHER" id="PTHR46582">
    <property type="entry name" value="ZINC FINGER CCCH DOMAIN-CONTAINING PROTEIN 18"/>
    <property type="match status" value="1"/>
</dbReference>
<feature type="compositionally biased region" description="Polar residues" evidence="5">
    <location>
        <begin position="41"/>
        <end position="60"/>
    </location>
</feature>
<dbReference type="PROSITE" id="PS50103">
    <property type="entry name" value="ZF_C3H1"/>
    <property type="match status" value="1"/>
</dbReference>
<protein>
    <submittedName>
        <fullName evidence="7">Zinc finger CCCH domain-containing protein 18</fullName>
    </submittedName>
</protein>
<feature type="compositionally biased region" description="Polar residues" evidence="5">
    <location>
        <begin position="421"/>
        <end position="431"/>
    </location>
</feature>
<reference evidence="7" key="1">
    <citation type="submission" date="2022-01" db="EMBL/GenBank/DDBJ databases">
        <title>Genome Sequence Resource for Two Populations of Ditylenchus destructor, the Migratory Endoparasitic Phytonematode.</title>
        <authorList>
            <person name="Zhang H."/>
            <person name="Lin R."/>
            <person name="Xie B."/>
        </authorList>
    </citation>
    <scope>NUCLEOTIDE SEQUENCE</scope>
    <source>
        <strain evidence="7">BazhouSP</strain>
    </source>
</reference>
<feature type="region of interest" description="Disordered" evidence="5">
    <location>
        <begin position="348"/>
        <end position="604"/>
    </location>
</feature>
<feature type="region of interest" description="Disordered" evidence="5">
    <location>
        <begin position="631"/>
        <end position="812"/>
    </location>
</feature>
<dbReference type="GO" id="GO:0003723">
    <property type="term" value="F:RNA binding"/>
    <property type="evidence" value="ECO:0007669"/>
    <property type="project" value="TreeGrafter"/>
</dbReference>
<evidence type="ECO:0000256" key="5">
    <source>
        <dbReference type="SAM" id="MobiDB-lite"/>
    </source>
</evidence>
<evidence type="ECO:0000313" key="8">
    <source>
        <dbReference type="Proteomes" id="UP001201812"/>
    </source>
</evidence>
<evidence type="ECO:0000259" key="6">
    <source>
        <dbReference type="PROSITE" id="PS50103"/>
    </source>
</evidence>
<feature type="compositionally biased region" description="Basic residues" evidence="5">
    <location>
        <begin position="438"/>
        <end position="447"/>
    </location>
</feature>